<dbReference type="GO" id="GO:0005524">
    <property type="term" value="F:ATP binding"/>
    <property type="evidence" value="ECO:0007669"/>
    <property type="project" value="UniProtKB-KW"/>
</dbReference>
<comment type="catalytic activity">
    <reaction evidence="7">
        <text>Couples ATP hydrolysis with the unwinding of duplex DNA by translocating in the 3'-5' direction.</text>
        <dbReference type="EC" id="5.6.2.4"/>
    </reaction>
</comment>
<dbReference type="PANTHER" id="PTHR13710">
    <property type="entry name" value="DNA HELICASE RECQ FAMILY MEMBER"/>
    <property type="match status" value="1"/>
</dbReference>
<dbReference type="SMART" id="SM00487">
    <property type="entry name" value="DEXDc"/>
    <property type="match status" value="1"/>
</dbReference>
<dbReference type="GO" id="GO:0005737">
    <property type="term" value="C:cytoplasm"/>
    <property type="evidence" value="ECO:0007669"/>
    <property type="project" value="TreeGrafter"/>
</dbReference>
<dbReference type="GO" id="GO:0043138">
    <property type="term" value="F:3'-5' DNA helicase activity"/>
    <property type="evidence" value="ECO:0007669"/>
    <property type="project" value="UniProtKB-EC"/>
</dbReference>
<dbReference type="GO" id="GO:0003677">
    <property type="term" value="F:DNA binding"/>
    <property type="evidence" value="ECO:0007669"/>
    <property type="project" value="UniProtKB-KW"/>
</dbReference>
<dbReference type="GO" id="GO:0009378">
    <property type="term" value="F:four-way junction helicase activity"/>
    <property type="evidence" value="ECO:0007669"/>
    <property type="project" value="TreeGrafter"/>
</dbReference>
<keyword evidence="11" id="KW-0378">Hydrolase</keyword>
<keyword evidence="11" id="KW-0347">Helicase</keyword>
<keyword evidence="6" id="KW-0539">Nucleus</keyword>
<dbReference type="EMBL" id="CACRXK020000069">
    <property type="protein sequence ID" value="CAB3977770.1"/>
    <property type="molecule type" value="Genomic_DNA"/>
</dbReference>
<evidence type="ECO:0000256" key="4">
    <source>
        <dbReference type="ARBA" id="ARBA00023125"/>
    </source>
</evidence>
<sequence>MDINSKVKEAIIYGSKKLGYQSLREVQQKVVEAYLIGKDVFVCLPTGSGKSLCFEIAPYALECMQYGLTAVEEQTAPKTVCIVVAPLVSLMKDQISSLRSKGVSAICIGPESTSSDIEDIKSGKYNLIFGSPEALLNRGYFQRIFKERFGGTCQGKDEPFRTDYGRLGELRSLIRKEVPFVTLTATATTIVKEQIIQNLCMQGCIQVLANPNRDNIRKQHMKDLYELFSHHLGKKAYYMPNGNEPMDDRSRLFAMYHKKTHKIVKETVEKEFCKSNGTIRVLFCSIAFGMGVNIKDAFLDLHLGPAADLDDFLQETGRIGRGSTQLSHAVLLKYKRCTSSKNITLAMRNYVNNDTNCRRDMLLNHFDVVVPEKSILHECCDICARACKCLCKCPCDCSCSKKCAQDGCLSSVEKHLAELECDQRKDKHPVHNLSQTSIFKMKNARYIKDKEYLNANFAFFCDEHMEKTWEIINSFLCDTDSNNVCTNVLVDKCIANPINDSGSSDSYNTTESSSSEDNWQNPKKMVWLHTGYSSSEDEISISSNCSS</sequence>
<gene>
    <name evidence="11" type="ORF">PACLA_8A055100</name>
</gene>
<dbReference type="InterPro" id="IPR027417">
    <property type="entry name" value="P-loop_NTPase"/>
</dbReference>
<dbReference type="PROSITE" id="PS51194">
    <property type="entry name" value="HELICASE_CTER"/>
    <property type="match status" value="1"/>
</dbReference>
<dbReference type="AlphaFoldDB" id="A0A7D9D5Y1"/>
<comment type="caution">
    <text evidence="11">The sequence shown here is derived from an EMBL/GenBank/DDBJ whole genome shotgun (WGS) entry which is preliminary data.</text>
</comment>
<evidence type="ECO:0000256" key="7">
    <source>
        <dbReference type="ARBA" id="ARBA00034617"/>
    </source>
</evidence>
<reference evidence="11" key="1">
    <citation type="submission" date="2020-04" db="EMBL/GenBank/DDBJ databases">
        <authorList>
            <person name="Alioto T."/>
            <person name="Alioto T."/>
            <person name="Gomez Garrido J."/>
        </authorList>
    </citation>
    <scope>NUCLEOTIDE SEQUENCE</scope>
    <source>
        <strain evidence="11">A484AB</strain>
    </source>
</reference>
<dbReference type="SMART" id="SM00490">
    <property type="entry name" value="HELICc"/>
    <property type="match status" value="1"/>
</dbReference>
<dbReference type="GO" id="GO:0000724">
    <property type="term" value="P:double-strand break repair via homologous recombination"/>
    <property type="evidence" value="ECO:0007669"/>
    <property type="project" value="TreeGrafter"/>
</dbReference>
<keyword evidence="3" id="KW-0067">ATP-binding</keyword>
<evidence type="ECO:0000256" key="9">
    <source>
        <dbReference type="ARBA" id="ARBA00044542"/>
    </source>
</evidence>
<feature type="region of interest" description="Disordered" evidence="10">
    <location>
        <begin position="502"/>
        <end position="521"/>
    </location>
</feature>
<keyword evidence="2" id="KW-0547">Nucleotide-binding</keyword>
<dbReference type="Pfam" id="PF00270">
    <property type="entry name" value="DEAD"/>
    <property type="match status" value="1"/>
</dbReference>
<protein>
    <recommendedName>
        <fullName evidence="8">DNA 3'-5' helicase</fullName>
        <ecNumber evidence="8">5.6.2.4</ecNumber>
    </recommendedName>
    <alternativeName>
        <fullName evidence="9">DNA 3'-5' helicase BLM</fullName>
    </alternativeName>
</protein>
<dbReference type="OrthoDB" id="10066805at2759"/>
<feature type="compositionally biased region" description="Low complexity" evidence="10">
    <location>
        <begin position="502"/>
        <end position="518"/>
    </location>
</feature>
<dbReference type="Pfam" id="PF00271">
    <property type="entry name" value="Helicase_C"/>
    <property type="match status" value="1"/>
</dbReference>
<comment type="similarity">
    <text evidence="1">Belongs to the helicase family. RecQ subfamily.</text>
</comment>
<dbReference type="PROSITE" id="PS51192">
    <property type="entry name" value="HELICASE_ATP_BIND_1"/>
    <property type="match status" value="1"/>
</dbReference>
<evidence type="ECO:0000313" key="12">
    <source>
        <dbReference type="Proteomes" id="UP001152795"/>
    </source>
</evidence>
<dbReference type="InterPro" id="IPR011545">
    <property type="entry name" value="DEAD/DEAH_box_helicase_dom"/>
</dbReference>
<dbReference type="PANTHER" id="PTHR13710:SF153">
    <property type="entry name" value="RECQ-LIKE DNA HELICASE BLM"/>
    <property type="match status" value="1"/>
</dbReference>
<dbReference type="GO" id="GO:0005694">
    <property type="term" value="C:chromosome"/>
    <property type="evidence" value="ECO:0007669"/>
    <property type="project" value="TreeGrafter"/>
</dbReference>
<keyword evidence="12" id="KW-1185">Reference proteome</keyword>
<evidence type="ECO:0000313" key="11">
    <source>
        <dbReference type="EMBL" id="CAB3977770.1"/>
    </source>
</evidence>
<dbReference type="InterPro" id="IPR001650">
    <property type="entry name" value="Helicase_C-like"/>
</dbReference>
<dbReference type="SUPFAM" id="SSF52540">
    <property type="entry name" value="P-loop containing nucleoside triphosphate hydrolases"/>
    <property type="match status" value="1"/>
</dbReference>
<evidence type="ECO:0000256" key="6">
    <source>
        <dbReference type="ARBA" id="ARBA00023242"/>
    </source>
</evidence>
<keyword evidence="4" id="KW-0238">DNA-binding</keyword>
<dbReference type="Proteomes" id="UP001152795">
    <property type="component" value="Unassembled WGS sequence"/>
</dbReference>
<dbReference type="Gene3D" id="3.40.50.300">
    <property type="entry name" value="P-loop containing nucleotide triphosphate hydrolases"/>
    <property type="match status" value="2"/>
</dbReference>
<organism evidence="11 12">
    <name type="scientific">Paramuricea clavata</name>
    <name type="common">Red gorgonian</name>
    <name type="synonym">Violescent sea-whip</name>
    <dbReference type="NCBI Taxonomy" id="317549"/>
    <lineage>
        <taxon>Eukaryota</taxon>
        <taxon>Metazoa</taxon>
        <taxon>Cnidaria</taxon>
        <taxon>Anthozoa</taxon>
        <taxon>Octocorallia</taxon>
        <taxon>Malacalcyonacea</taxon>
        <taxon>Plexauridae</taxon>
        <taxon>Paramuricea</taxon>
    </lineage>
</organism>
<dbReference type="InterPro" id="IPR014001">
    <property type="entry name" value="Helicase_ATP-bd"/>
</dbReference>
<proteinExistence type="inferred from homology"/>
<evidence type="ECO:0000256" key="10">
    <source>
        <dbReference type="SAM" id="MobiDB-lite"/>
    </source>
</evidence>
<keyword evidence="5" id="KW-0413">Isomerase</keyword>
<dbReference type="EC" id="5.6.2.4" evidence="8"/>
<evidence type="ECO:0000256" key="2">
    <source>
        <dbReference type="ARBA" id="ARBA00022741"/>
    </source>
</evidence>
<name>A0A7D9D5Y1_PARCT</name>
<dbReference type="CDD" id="cd17920">
    <property type="entry name" value="DEXHc_RecQ"/>
    <property type="match status" value="1"/>
</dbReference>
<dbReference type="GO" id="GO:0005634">
    <property type="term" value="C:nucleus"/>
    <property type="evidence" value="ECO:0007669"/>
    <property type="project" value="TreeGrafter"/>
</dbReference>
<evidence type="ECO:0000256" key="5">
    <source>
        <dbReference type="ARBA" id="ARBA00023235"/>
    </source>
</evidence>
<evidence type="ECO:0000256" key="3">
    <source>
        <dbReference type="ARBA" id="ARBA00022840"/>
    </source>
</evidence>
<evidence type="ECO:0000256" key="1">
    <source>
        <dbReference type="ARBA" id="ARBA00005446"/>
    </source>
</evidence>
<evidence type="ECO:0000256" key="8">
    <source>
        <dbReference type="ARBA" id="ARBA00034808"/>
    </source>
</evidence>
<accession>A0A7D9D5Y1</accession>